<dbReference type="InterPro" id="IPR004007">
    <property type="entry name" value="DhaL_dom"/>
</dbReference>
<dbReference type="InterPro" id="IPR033470">
    <property type="entry name" value="FakA-like_C"/>
</dbReference>
<dbReference type="NCBIfam" id="TIGR03599">
    <property type="entry name" value="YloV"/>
    <property type="match status" value="1"/>
</dbReference>
<reference evidence="2" key="1">
    <citation type="submission" date="2022-10" db="EMBL/GenBank/DDBJ databases">
        <authorList>
            <person name="Wei X."/>
        </authorList>
    </citation>
    <scope>NUCLEOTIDE SEQUENCE</scope>
    <source>
        <strain evidence="2">SD2</strain>
    </source>
</reference>
<dbReference type="SMART" id="SM01120">
    <property type="entry name" value="Dak2"/>
    <property type="match status" value="1"/>
</dbReference>
<dbReference type="Pfam" id="PF13684">
    <property type="entry name" value="FakA-like_C"/>
    <property type="match status" value="1"/>
</dbReference>
<gene>
    <name evidence="2" type="ORF">OIE46_03735</name>
</gene>
<proteinExistence type="predicted"/>
<dbReference type="Pfam" id="PF21645">
    <property type="entry name" value="FakA-like_M"/>
    <property type="match status" value="1"/>
</dbReference>
<evidence type="ECO:0000259" key="1">
    <source>
        <dbReference type="PROSITE" id="PS51480"/>
    </source>
</evidence>
<dbReference type="Gene3D" id="1.25.40.340">
    <property type="match status" value="1"/>
</dbReference>
<dbReference type="GO" id="GO:0004371">
    <property type="term" value="F:glycerone kinase activity"/>
    <property type="evidence" value="ECO:0007669"/>
    <property type="project" value="InterPro"/>
</dbReference>
<feature type="domain" description="DhaL" evidence="1">
    <location>
        <begin position="8"/>
        <end position="204"/>
    </location>
</feature>
<organism evidence="2 3">
    <name type="scientific">Mycoplasmopsis synoviae</name>
    <name type="common">Mycoplasma synoviae</name>
    <dbReference type="NCBI Taxonomy" id="2109"/>
    <lineage>
        <taxon>Bacteria</taxon>
        <taxon>Bacillati</taxon>
        <taxon>Mycoplasmatota</taxon>
        <taxon>Mycoplasmoidales</taxon>
        <taxon>Metamycoplasmataceae</taxon>
        <taxon>Mycoplasmopsis</taxon>
    </lineage>
</organism>
<dbReference type="PANTHER" id="PTHR33434:SF4">
    <property type="entry name" value="PHOSPHATASE PROTEIN"/>
    <property type="match status" value="1"/>
</dbReference>
<dbReference type="RefSeq" id="WP_109537312.1">
    <property type="nucleotide sequence ID" value="NZ_CP012624.1"/>
</dbReference>
<accession>A0AAQ2YP95</accession>
<evidence type="ECO:0000313" key="3">
    <source>
        <dbReference type="Proteomes" id="UP001164481"/>
    </source>
</evidence>
<name>A0AAQ2YP95_MYCSY</name>
<dbReference type="InterPro" id="IPR036117">
    <property type="entry name" value="DhaL_dom_sf"/>
</dbReference>
<dbReference type="EMBL" id="CP107525">
    <property type="protein sequence ID" value="UZW64451.1"/>
    <property type="molecule type" value="Genomic_DNA"/>
</dbReference>
<protein>
    <submittedName>
        <fullName evidence="2">DAK2 domain-containing protein</fullName>
    </submittedName>
</protein>
<sequence length="550" mass="60326">MNNFLNGYDLAKAVISGASSLKNKKNEIDALNVFPVPDGDTGSNMASTIFSCVDNLEKLLAQNPNPSISEVAQEISHSMIYAARGNSGVILSQIFKGFSLGCQNKEEVSSLELVDVFVAAKTRAYKAVFSPVEGTILTVIREVSEGLEKNINGSESILDFFKAVVSLARKSTDETPNKLKILREVGVNDSGAEGLYLIFLGMLSYLEGFPIELSETEEKSVNNFISDLEIYDGEFGYCTELLIDLNDPENFKKEKFQNKVEKMAASLVLIQDDNLLKIHGHTEKPGSLISYCHKYGELIKIKSENMSLQAKESKKTAQSAQSNFAASKSSEEELCGLVSCNFGSGIIKKMKEYGCHNIVEGGNTQNPSASDIIAAINEVNAKNVFVLPNNSNIILAAQQAAQMIKNKNVIIIPSKTQVQGISAALNFNAELSPEDNEEMMLDSIKSVVSGSVTKAVRTTEINGIKIKENDFIAVKDGSIISSHKDDFTVIKKLIKKMVTAQHEVVSIYYGENSSFQDAQKIEAFIKSQWDIEVEIFEGNQPNYYFLIGVE</sequence>
<dbReference type="SMART" id="SM01121">
    <property type="entry name" value="Dak1_2"/>
    <property type="match status" value="1"/>
</dbReference>
<dbReference type="InterPro" id="IPR048394">
    <property type="entry name" value="FakA-like_M"/>
</dbReference>
<dbReference type="InterPro" id="IPR019986">
    <property type="entry name" value="YloV-like"/>
</dbReference>
<dbReference type="GO" id="GO:0006071">
    <property type="term" value="P:glycerol metabolic process"/>
    <property type="evidence" value="ECO:0007669"/>
    <property type="project" value="InterPro"/>
</dbReference>
<reference evidence="2" key="2">
    <citation type="submission" date="2022-11" db="EMBL/GenBank/DDBJ databases">
        <title>complete genomes of mycoplasma synoviae ZX313 strain and SD2 strain.</title>
        <authorList>
            <person name="Zhong Q."/>
        </authorList>
    </citation>
    <scope>NUCLEOTIDE SEQUENCE</scope>
    <source>
        <strain evidence="2">SD2</strain>
    </source>
</reference>
<dbReference type="Pfam" id="PF02734">
    <property type="entry name" value="Dak2"/>
    <property type="match status" value="1"/>
</dbReference>
<dbReference type="Proteomes" id="UP001164481">
    <property type="component" value="Chromosome"/>
</dbReference>
<dbReference type="AlphaFoldDB" id="A0AAQ2YP95"/>
<dbReference type="PROSITE" id="PS51480">
    <property type="entry name" value="DHAL"/>
    <property type="match status" value="1"/>
</dbReference>
<evidence type="ECO:0000313" key="2">
    <source>
        <dbReference type="EMBL" id="UZW64451.1"/>
    </source>
</evidence>
<dbReference type="InterPro" id="IPR050270">
    <property type="entry name" value="DegV_domain_contain"/>
</dbReference>
<dbReference type="SUPFAM" id="SSF101473">
    <property type="entry name" value="DhaL-like"/>
    <property type="match status" value="1"/>
</dbReference>
<dbReference type="PANTHER" id="PTHR33434">
    <property type="entry name" value="DEGV DOMAIN-CONTAINING PROTEIN DR_1986-RELATED"/>
    <property type="match status" value="1"/>
</dbReference>